<gene>
    <name evidence="1" type="primary">galM</name>
    <name evidence="1" type="ORF">GCM10010915_00560</name>
</gene>
<dbReference type="InterPro" id="IPR011013">
    <property type="entry name" value="Gal_mutarotase_sf_dom"/>
</dbReference>
<sequence length="314" mass="33668">MRHNGGMAHTPVDPTGKQIHLTRGDVTAHIAQVGAGLRGLTVDGTSIVTPYPEHSATPFGSGTVLVPWPNRIRDGRWEQVDPHGRSYSQQLALSEPDLHNAIHGLLRYAPYAIEEGDGSVTLTATVVPQKGYPFALVTQVVYELTDDGIRVTHRLTNVGDAAAPVGVGAHPFFHIGDADPREFVLTLPAATTFEVDDRLLPLAEKPVEGGTDLRTGEFLGDVDLDTGFGTLARDAEGRATSTLEAPDGRTVAVWQDESFGYLQVFTTEAYPGQPRAVAIEPMSIPTDAFNSGQSLTWLEPGDTAEFVWGVSYSG</sequence>
<dbReference type="GO" id="GO:0016853">
    <property type="term" value="F:isomerase activity"/>
    <property type="evidence" value="ECO:0007669"/>
    <property type="project" value="InterPro"/>
</dbReference>
<dbReference type="InterPro" id="IPR014718">
    <property type="entry name" value="GH-type_carb-bd"/>
</dbReference>
<dbReference type="AlphaFoldDB" id="A0A916Y0W8"/>
<dbReference type="Gene3D" id="2.70.98.10">
    <property type="match status" value="1"/>
</dbReference>
<protein>
    <submittedName>
        <fullName evidence="1">Aldose 1-epimerase</fullName>
    </submittedName>
</protein>
<name>A0A916Y0W8_9MICO</name>
<dbReference type="GO" id="GO:0030246">
    <property type="term" value="F:carbohydrate binding"/>
    <property type="evidence" value="ECO:0007669"/>
    <property type="project" value="InterPro"/>
</dbReference>
<dbReference type="InterPro" id="IPR037480">
    <property type="entry name" value="YihR-like"/>
</dbReference>
<accession>A0A916Y0W8</accession>
<comment type="caution">
    <text evidence="1">The sequence shown here is derived from an EMBL/GenBank/DDBJ whole genome shotgun (WGS) entry which is preliminary data.</text>
</comment>
<dbReference type="Pfam" id="PF01263">
    <property type="entry name" value="Aldose_epim"/>
    <property type="match status" value="1"/>
</dbReference>
<evidence type="ECO:0000313" key="2">
    <source>
        <dbReference type="Proteomes" id="UP000633205"/>
    </source>
</evidence>
<dbReference type="GO" id="GO:0005975">
    <property type="term" value="P:carbohydrate metabolic process"/>
    <property type="evidence" value="ECO:0007669"/>
    <property type="project" value="InterPro"/>
</dbReference>
<evidence type="ECO:0000313" key="1">
    <source>
        <dbReference type="EMBL" id="GGD24495.1"/>
    </source>
</evidence>
<dbReference type="InterPro" id="IPR008183">
    <property type="entry name" value="Aldose_1/G6P_1-epimerase"/>
</dbReference>
<dbReference type="SUPFAM" id="SSF74650">
    <property type="entry name" value="Galactose mutarotase-like"/>
    <property type="match status" value="1"/>
</dbReference>
<dbReference type="CDD" id="cd09022">
    <property type="entry name" value="Aldose_epim_Ec_YihR"/>
    <property type="match status" value="1"/>
</dbReference>
<proteinExistence type="predicted"/>
<dbReference type="Proteomes" id="UP000633205">
    <property type="component" value="Unassembled WGS sequence"/>
</dbReference>
<reference evidence="1" key="1">
    <citation type="journal article" date="2014" name="Int. J. Syst. Evol. Microbiol.">
        <title>Complete genome sequence of Corynebacterium casei LMG S-19264T (=DSM 44701T), isolated from a smear-ripened cheese.</title>
        <authorList>
            <consortium name="US DOE Joint Genome Institute (JGI-PGF)"/>
            <person name="Walter F."/>
            <person name="Albersmeier A."/>
            <person name="Kalinowski J."/>
            <person name="Ruckert C."/>
        </authorList>
    </citation>
    <scope>NUCLEOTIDE SEQUENCE</scope>
    <source>
        <strain evidence="1">CGMCC 1.15152</strain>
    </source>
</reference>
<dbReference type="EMBL" id="BMHO01000001">
    <property type="protein sequence ID" value="GGD24495.1"/>
    <property type="molecule type" value="Genomic_DNA"/>
</dbReference>
<reference evidence="1" key="2">
    <citation type="submission" date="2020-09" db="EMBL/GenBank/DDBJ databases">
        <authorList>
            <person name="Sun Q."/>
            <person name="Zhou Y."/>
        </authorList>
    </citation>
    <scope>NUCLEOTIDE SEQUENCE</scope>
    <source>
        <strain evidence="1">CGMCC 1.15152</strain>
    </source>
</reference>
<keyword evidence="2" id="KW-1185">Reference proteome</keyword>
<organism evidence="1 2">
    <name type="scientific">Microbacterium faecale</name>
    <dbReference type="NCBI Taxonomy" id="1804630"/>
    <lineage>
        <taxon>Bacteria</taxon>
        <taxon>Bacillati</taxon>
        <taxon>Actinomycetota</taxon>
        <taxon>Actinomycetes</taxon>
        <taxon>Micrococcales</taxon>
        <taxon>Microbacteriaceae</taxon>
        <taxon>Microbacterium</taxon>
    </lineage>
</organism>